<dbReference type="GO" id="GO:0070475">
    <property type="term" value="P:rRNA base methylation"/>
    <property type="evidence" value="ECO:0007669"/>
    <property type="project" value="TreeGrafter"/>
</dbReference>
<keyword evidence="3" id="KW-0808">Transferase</keyword>
<dbReference type="PANTHER" id="PTHR11265">
    <property type="entry name" value="S-ADENOSYL-METHYLTRANSFERASE MRAW"/>
    <property type="match status" value="1"/>
</dbReference>
<evidence type="ECO:0008006" key="6">
    <source>
        <dbReference type="Google" id="ProtNLM"/>
    </source>
</evidence>
<gene>
    <name evidence="5" type="ORF">METZ01_LOCUS198493</name>
</gene>
<dbReference type="EMBL" id="UINC01042678">
    <property type="protein sequence ID" value="SVB45639.1"/>
    <property type="molecule type" value="Genomic_DNA"/>
</dbReference>
<dbReference type="GO" id="GO:0071424">
    <property type="term" value="F:rRNA (cytosine-N4-)-methyltransferase activity"/>
    <property type="evidence" value="ECO:0007669"/>
    <property type="project" value="TreeGrafter"/>
</dbReference>
<reference evidence="5" key="1">
    <citation type="submission" date="2018-05" db="EMBL/GenBank/DDBJ databases">
        <authorList>
            <person name="Lanie J.A."/>
            <person name="Ng W.-L."/>
            <person name="Kazmierczak K.M."/>
            <person name="Andrzejewski T.M."/>
            <person name="Davidsen T.M."/>
            <person name="Wayne K.J."/>
            <person name="Tettelin H."/>
            <person name="Glass J.I."/>
            <person name="Rusch D."/>
            <person name="Podicherti R."/>
            <person name="Tsui H.-C.T."/>
            <person name="Winkler M.E."/>
        </authorList>
    </citation>
    <scope>NUCLEOTIDE SEQUENCE</scope>
</reference>
<dbReference type="CDD" id="cd02440">
    <property type="entry name" value="AdoMet_MTases"/>
    <property type="match status" value="1"/>
</dbReference>
<dbReference type="Gene3D" id="1.10.150.170">
    <property type="entry name" value="Putative methyltransferase TM0872, insert domain"/>
    <property type="match status" value="1"/>
</dbReference>
<dbReference type="InterPro" id="IPR029063">
    <property type="entry name" value="SAM-dependent_MTases_sf"/>
</dbReference>
<dbReference type="SUPFAM" id="SSF53335">
    <property type="entry name" value="S-adenosyl-L-methionine-dependent methyltransferases"/>
    <property type="match status" value="1"/>
</dbReference>
<organism evidence="5">
    <name type="scientific">marine metagenome</name>
    <dbReference type="NCBI Taxonomy" id="408172"/>
    <lineage>
        <taxon>unclassified sequences</taxon>
        <taxon>metagenomes</taxon>
        <taxon>ecological metagenomes</taxon>
    </lineage>
</organism>
<dbReference type="PANTHER" id="PTHR11265:SF0">
    <property type="entry name" value="12S RRNA N4-METHYLCYTIDINE METHYLTRANSFERASE"/>
    <property type="match status" value="1"/>
</dbReference>
<dbReference type="InterPro" id="IPR023397">
    <property type="entry name" value="SAM-dep_MeTrfase_MraW_recog"/>
</dbReference>
<evidence type="ECO:0000256" key="3">
    <source>
        <dbReference type="ARBA" id="ARBA00022679"/>
    </source>
</evidence>
<comment type="similarity">
    <text evidence="1">Belongs to the methyltransferase superfamily. RsmH family.</text>
</comment>
<evidence type="ECO:0000256" key="4">
    <source>
        <dbReference type="ARBA" id="ARBA00022691"/>
    </source>
</evidence>
<evidence type="ECO:0000313" key="5">
    <source>
        <dbReference type="EMBL" id="SVB45639.1"/>
    </source>
</evidence>
<dbReference type="NCBIfam" id="TIGR00006">
    <property type="entry name" value="16S rRNA (cytosine(1402)-N(4))-methyltransferase RsmH"/>
    <property type="match status" value="1"/>
</dbReference>
<feature type="non-terminal residue" evidence="5">
    <location>
        <position position="271"/>
    </location>
</feature>
<evidence type="ECO:0000256" key="2">
    <source>
        <dbReference type="ARBA" id="ARBA00022603"/>
    </source>
</evidence>
<dbReference type="SUPFAM" id="SSF81799">
    <property type="entry name" value="Putative methyltransferase TM0872, insert domain"/>
    <property type="match status" value="1"/>
</dbReference>
<keyword evidence="4" id="KW-0949">S-adenosyl-L-methionine</keyword>
<dbReference type="InterPro" id="IPR002903">
    <property type="entry name" value="RsmH"/>
</dbReference>
<sequence>MSLKKIDHFSVMLDQILSIITPQHGGTFIDCTFGAGGYSKAILKYPNTKVIAFDRDKSVIHFSRALEEQYRNRFKFYTEKFSTLNSFVKKDVSIKAIIFDLGFSLMQIKNLDRGFSFESKGPLDMRMGINKFSAHDVLNKLNQNQISTILKYFGDEKDHKKIAFQLARLRKNNKILSTDDFVRIVKKVKKNNNFAKKNVATKSLQAIRIFVNNEISELIKGLVEATKLLNPGAILIVVSFHSLEDKIVKYFFRAYSEKSRNPSRYFPKLDK</sequence>
<proteinExistence type="inferred from homology"/>
<dbReference type="PIRSF" id="PIRSF004486">
    <property type="entry name" value="MraW"/>
    <property type="match status" value="1"/>
</dbReference>
<dbReference type="Gene3D" id="3.40.50.150">
    <property type="entry name" value="Vaccinia Virus protein VP39"/>
    <property type="match status" value="1"/>
</dbReference>
<evidence type="ECO:0000256" key="1">
    <source>
        <dbReference type="ARBA" id="ARBA00010396"/>
    </source>
</evidence>
<dbReference type="AlphaFoldDB" id="A0A382E5E5"/>
<accession>A0A382E5E5</accession>
<protein>
    <recommendedName>
        <fullName evidence="6">16S rRNA (Cytosine(1402)-N(4))-methyltransferase</fullName>
    </recommendedName>
</protein>
<name>A0A382E5E5_9ZZZZ</name>
<dbReference type="Pfam" id="PF01795">
    <property type="entry name" value="Methyltransf_5"/>
    <property type="match status" value="1"/>
</dbReference>
<keyword evidence="2" id="KW-0489">Methyltransferase</keyword>